<evidence type="ECO:0000313" key="4">
    <source>
        <dbReference type="EMBL" id="BDY29014.1"/>
    </source>
</evidence>
<dbReference type="AlphaFoldDB" id="A0AAI8TUD0"/>
<reference evidence="3" key="2">
    <citation type="submission" date="2020-02" db="EMBL/GenBank/DDBJ databases">
        <authorList>
            <person name="Matsumoto Y."/>
            <person name="Kinjo T."/>
            <person name="Motooka D."/>
            <person name="Nabeya D."/>
            <person name="Jung N."/>
            <person name="Uechi K."/>
            <person name="Horii T."/>
            <person name="Iida T."/>
            <person name="Fujita J."/>
            <person name="Nakamura S."/>
        </authorList>
    </citation>
    <scope>NUCLEOTIDE SEQUENCE</scope>
    <source>
        <strain evidence="3">JCM 12375</strain>
    </source>
</reference>
<organism evidence="4 6">
    <name type="scientific">Mycolicibacterium mageritense</name>
    <name type="common">Mycobacterium mageritense</name>
    <dbReference type="NCBI Taxonomy" id="53462"/>
    <lineage>
        <taxon>Bacteria</taxon>
        <taxon>Bacillati</taxon>
        <taxon>Actinomycetota</taxon>
        <taxon>Actinomycetes</taxon>
        <taxon>Mycobacteriales</taxon>
        <taxon>Mycobacteriaceae</taxon>
        <taxon>Mycolicibacterium</taxon>
    </lineage>
</organism>
<feature type="chain" id="PRO_5042523926" description="CDGP domain-containing protein" evidence="1">
    <location>
        <begin position="30"/>
        <end position="83"/>
    </location>
</feature>
<name>A0AAI8TUD0_MYCME</name>
<evidence type="ECO:0000313" key="6">
    <source>
        <dbReference type="Proteomes" id="UP001241092"/>
    </source>
</evidence>
<evidence type="ECO:0000256" key="1">
    <source>
        <dbReference type="SAM" id="SignalP"/>
    </source>
</evidence>
<feature type="domain" description="CDGP" evidence="2">
    <location>
        <begin position="31"/>
        <end position="75"/>
    </location>
</feature>
<keyword evidence="5" id="KW-1185">Reference proteome</keyword>
<accession>A0AAI8TUD0</accession>
<sequence>MKALAAIAASAAVATLGIAGLTAAPPAHADGCGNVVVWGNGGGQCDGPFYPDGSFQRCTTVYVLGFGGTNCYLVPPPAPPLPA</sequence>
<feature type="signal peptide" evidence="1">
    <location>
        <begin position="1"/>
        <end position="29"/>
    </location>
</feature>
<keyword evidence="1" id="KW-0732">Signal</keyword>
<evidence type="ECO:0000259" key="2">
    <source>
        <dbReference type="Pfam" id="PF24238"/>
    </source>
</evidence>
<protein>
    <recommendedName>
        <fullName evidence="2">CDGP domain-containing protein</fullName>
    </recommendedName>
</protein>
<evidence type="ECO:0000313" key="5">
    <source>
        <dbReference type="Proteomes" id="UP000465622"/>
    </source>
</evidence>
<dbReference type="EMBL" id="AP022567">
    <property type="protein sequence ID" value="BBX32304.1"/>
    <property type="molecule type" value="Genomic_DNA"/>
</dbReference>
<proteinExistence type="predicted"/>
<dbReference type="EMBL" id="AP027452">
    <property type="protein sequence ID" value="BDY29014.1"/>
    <property type="molecule type" value="Genomic_DNA"/>
</dbReference>
<gene>
    <name evidence="4" type="ORF">hbim_02950</name>
    <name evidence="3" type="ORF">MMAGJ_15860</name>
</gene>
<dbReference type="RefSeq" id="WP_036433128.1">
    <property type="nucleotide sequence ID" value="NZ_AP022567.1"/>
</dbReference>
<dbReference type="Pfam" id="PF24238">
    <property type="entry name" value="CDGP"/>
    <property type="match status" value="1"/>
</dbReference>
<dbReference type="InterPro" id="IPR056271">
    <property type="entry name" value="CDGP_dom"/>
</dbReference>
<reference evidence="3 5" key="1">
    <citation type="journal article" date="2019" name="Emerg. Microbes Infect.">
        <title>Comprehensive subspecies identification of 175 nontuberculous mycobacteria species based on 7547 genomic profiles.</title>
        <authorList>
            <person name="Matsumoto Y."/>
            <person name="Kinjo T."/>
            <person name="Motooka D."/>
            <person name="Nabeya D."/>
            <person name="Jung N."/>
            <person name="Uechi K."/>
            <person name="Horii T."/>
            <person name="Iida T."/>
            <person name="Fujita J."/>
            <person name="Nakamura S."/>
        </authorList>
    </citation>
    <scope>NUCLEOTIDE SEQUENCE [LARGE SCALE GENOMIC DNA]</scope>
    <source>
        <strain evidence="3 5">JCM 12375</strain>
    </source>
</reference>
<evidence type="ECO:0000313" key="3">
    <source>
        <dbReference type="EMBL" id="BBX32304.1"/>
    </source>
</evidence>
<dbReference type="Proteomes" id="UP000465622">
    <property type="component" value="Chromosome"/>
</dbReference>
<dbReference type="Proteomes" id="UP001241092">
    <property type="component" value="Chromosome"/>
</dbReference>
<reference evidence="4" key="3">
    <citation type="submission" date="2023-03" db="EMBL/GenBank/DDBJ databases">
        <title>Draft genome sequence of a Mycolicibacterium mageritense strain H4_3_1 isolated from a hybrid biological-inorganic system reactor.</title>
        <authorList>
            <person name="Feng X."/>
            <person name="Kazama D."/>
            <person name="Sato K."/>
            <person name="Kobayashi H."/>
        </authorList>
    </citation>
    <scope>NUCLEOTIDE SEQUENCE</scope>
    <source>
        <strain evidence="4">H4_3_1</strain>
    </source>
</reference>